<dbReference type="Proteomes" id="UP000677218">
    <property type="component" value="Unassembled WGS sequence"/>
</dbReference>
<sequence>MFKYLLKEKCRLAIVIYLLQLVACLIGMSYFLILKPTRYTGSLLFEFSPNYRVAATYLFFQTSIFVDLIYTGLSSWQLVRSLSSQTIRLVPISETRLLNLNLLTGVVSCAVIFILQFLTWGLVFLSAKVLGWSQAANNYAGTFHLILADWQSWLIDLTWLVVAIYLIVGLAAELQHLLYNYLPIKENLWTSLILIILIAGLIIFSLIEIVFRLSDSMLLAGWVWFVFLGLFWLANWYLLTHVFEPQIDS</sequence>
<feature type="transmembrane region" description="Helical" evidence="1">
    <location>
        <begin position="191"/>
        <end position="211"/>
    </location>
</feature>
<evidence type="ECO:0000256" key="1">
    <source>
        <dbReference type="SAM" id="Phobius"/>
    </source>
</evidence>
<keyword evidence="1" id="KW-1133">Transmembrane helix</keyword>
<keyword evidence="3" id="KW-1185">Reference proteome</keyword>
<gene>
    <name evidence="2" type="ORF">LCB40_04860</name>
</gene>
<comment type="caution">
    <text evidence="2">The sequence shown here is derived from an EMBL/GenBank/DDBJ whole genome shotgun (WGS) entry which is preliminary data.</text>
</comment>
<accession>A0A916QFZ9</accession>
<evidence type="ECO:0000313" key="3">
    <source>
        <dbReference type="Proteomes" id="UP000677218"/>
    </source>
</evidence>
<dbReference type="RefSeq" id="WP_212780309.1">
    <property type="nucleotide sequence ID" value="NZ_BMAY01000003.1"/>
</dbReference>
<keyword evidence="1" id="KW-0812">Transmembrane</keyword>
<feature type="transmembrane region" description="Helical" evidence="1">
    <location>
        <begin position="157"/>
        <end position="179"/>
    </location>
</feature>
<keyword evidence="1" id="KW-0472">Membrane</keyword>
<feature type="transmembrane region" description="Helical" evidence="1">
    <location>
        <begin position="54"/>
        <end position="79"/>
    </location>
</feature>
<dbReference type="AlphaFoldDB" id="A0A916QFZ9"/>
<organism evidence="2 3">
    <name type="scientific">Lactobacillus corticis</name>
    <dbReference type="NCBI Taxonomy" id="2201249"/>
    <lineage>
        <taxon>Bacteria</taxon>
        <taxon>Bacillati</taxon>
        <taxon>Bacillota</taxon>
        <taxon>Bacilli</taxon>
        <taxon>Lactobacillales</taxon>
        <taxon>Lactobacillaceae</taxon>
        <taxon>Lactobacillus</taxon>
    </lineage>
</organism>
<evidence type="ECO:0000313" key="2">
    <source>
        <dbReference type="EMBL" id="GFZ26606.1"/>
    </source>
</evidence>
<feature type="transmembrane region" description="Helical" evidence="1">
    <location>
        <begin position="12"/>
        <end position="34"/>
    </location>
</feature>
<dbReference type="EMBL" id="BMAY01000003">
    <property type="protein sequence ID" value="GFZ26606.1"/>
    <property type="molecule type" value="Genomic_DNA"/>
</dbReference>
<name>A0A916QFZ9_9LACO</name>
<proteinExistence type="predicted"/>
<reference evidence="2" key="1">
    <citation type="submission" date="2020-08" db="EMBL/GenBank/DDBJ databases">
        <title>Taxonomic study for Lactobacillus species isolated from hardwood bark.</title>
        <authorList>
            <person name="Tohno M."/>
            <person name="Tanizawa Y."/>
        </authorList>
    </citation>
    <scope>NUCLEOTIDE SEQUENCE</scope>
    <source>
        <strain evidence="2">B40</strain>
    </source>
</reference>
<protein>
    <submittedName>
        <fullName evidence="2">Uncharacterized protein</fullName>
    </submittedName>
</protein>
<feature type="transmembrane region" description="Helical" evidence="1">
    <location>
        <begin position="100"/>
        <end position="123"/>
    </location>
</feature>
<feature type="transmembrane region" description="Helical" evidence="1">
    <location>
        <begin position="217"/>
        <end position="239"/>
    </location>
</feature>